<dbReference type="SUPFAM" id="SSF102546">
    <property type="entry name" value="RbsD-like"/>
    <property type="match status" value="1"/>
</dbReference>
<accession>A0A3P7NZI9</accession>
<proteinExistence type="predicted"/>
<evidence type="ECO:0000256" key="2">
    <source>
        <dbReference type="ARBA" id="ARBA00012862"/>
    </source>
</evidence>
<organism evidence="6 7">
    <name type="scientific">Petrocella atlantisensis</name>
    <dbReference type="NCBI Taxonomy" id="2173034"/>
    <lineage>
        <taxon>Bacteria</taxon>
        <taxon>Bacillati</taxon>
        <taxon>Bacillota</taxon>
        <taxon>Clostridia</taxon>
        <taxon>Lachnospirales</taxon>
        <taxon>Vallitaleaceae</taxon>
        <taxon>Petrocella</taxon>
    </lineage>
</organism>
<dbReference type="AlphaFoldDB" id="A0A3P7NZI9"/>
<dbReference type="EC" id="5.4.99.62" evidence="2"/>
<evidence type="ECO:0000256" key="5">
    <source>
        <dbReference type="ARBA" id="ARBA00023277"/>
    </source>
</evidence>
<evidence type="ECO:0000256" key="4">
    <source>
        <dbReference type="ARBA" id="ARBA00023235"/>
    </source>
</evidence>
<protein>
    <recommendedName>
        <fullName evidence="2">D-ribose pyranase</fullName>
        <ecNumber evidence="2">5.4.99.62</ecNumber>
    </recommendedName>
</protein>
<keyword evidence="4 6" id="KW-0413">Isomerase</keyword>
<sequence length="132" mass="14798">MLKKGILHPQLARVLAEIRHMDTIVIGDAGLPIPKGVERIDLGWKEGNPGYLDVLEEILKYIIVEKATFALEAKNFSLDFHNKSLELLPKEIPVDYINHVELKEQSKMAKAIILTGEFTPYTNVILVAGCAY</sequence>
<evidence type="ECO:0000256" key="3">
    <source>
        <dbReference type="ARBA" id="ARBA00022490"/>
    </source>
</evidence>
<dbReference type="EMBL" id="LR130778">
    <property type="protein sequence ID" value="VDN46750.1"/>
    <property type="molecule type" value="Genomic_DNA"/>
</dbReference>
<dbReference type="GO" id="GO:0019303">
    <property type="term" value="P:D-ribose catabolic process"/>
    <property type="evidence" value="ECO:0007669"/>
    <property type="project" value="TreeGrafter"/>
</dbReference>
<reference evidence="6 7" key="1">
    <citation type="submission" date="2018-09" db="EMBL/GenBank/DDBJ databases">
        <authorList>
            <person name="Postec A."/>
        </authorList>
    </citation>
    <scope>NUCLEOTIDE SEQUENCE [LARGE SCALE GENOMIC DNA]</scope>
    <source>
        <strain evidence="6">70B-A</strain>
    </source>
</reference>
<evidence type="ECO:0000256" key="1">
    <source>
        <dbReference type="ARBA" id="ARBA00000223"/>
    </source>
</evidence>
<keyword evidence="3" id="KW-0963">Cytoplasm</keyword>
<dbReference type="GO" id="GO:0005829">
    <property type="term" value="C:cytosol"/>
    <property type="evidence" value="ECO:0007669"/>
    <property type="project" value="TreeGrafter"/>
</dbReference>
<dbReference type="PANTHER" id="PTHR37831">
    <property type="entry name" value="D-RIBOSE PYRANASE"/>
    <property type="match status" value="1"/>
</dbReference>
<keyword evidence="5" id="KW-0119">Carbohydrate metabolism</keyword>
<dbReference type="NCBIfam" id="NF008761">
    <property type="entry name" value="PRK11797.1"/>
    <property type="match status" value="1"/>
</dbReference>
<keyword evidence="7" id="KW-1185">Reference proteome</keyword>
<dbReference type="Pfam" id="PF05025">
    <property type="entry name" value="RbsD_FucU"/>
    <property type="match status" value="1"/>
</dbReference>
<dbReference type="GO" id="GO:0016872">
    <property type="term" value="F:intramolecular lyase activity"/>
    <property type="evidence" value="ECO:0007669"/>
    <property type="project" value="InterPro"/>
</dbReference>
<evidence type="ECO:0000313" key="7">
    <source>
        <dbReference type="Proteomes" id="UP000279029"/>
    </source>
</evidence>
<evidence type="ECO:0000313" key="6">
    <source>
        <dbReference type="EMBL" id="VDN46750.1"/>
    </source>
</evidence>
<dbReference type="KEGG" id="cbar:PATL70BA_0875"/>
<dbReference type="GO" id="GO:0062193">
    <property type="term" value="F:D-ribose pyranase activity"/>
    <property type="evidence" value="ECO:0007669"/>
    <property type="project" value="UniProtKB-EC"/>
</dbReference>
<dbReference type="Proteomes" id="UP000279029">
    <property type="component" value="Chromosome"/>
</dbReference>
<dbReference type="InterPro" id="IPR023064">
    <property type="entry name" value="D-ribose_pyranase"/>
</dbReference>
<gene>
    <name evidence="6" type="primary">rbsD</name>
    <name evidence="6" type="ORF">PATL70BA_0875</name>
</gene>
<dbReference type="OrthoDB" id="9805009at2"/>
<dbReference type="PANTHER" id="PTHR37831:SF1">
    <property type="entry name" value="D-RIBOSE PYRANASE"/>
    <property type="match status" value="1"/>
</dbReference>
<name>A0A3P7NZI9_9FIRM</name>
<dbReference type="Gene3D" id="3.40.1650.10">
    <property type="entry name" value="RbsD-like domain"/>
    <property type="match status" value="1"/>
</dbReference>
<dbReference type="InterPro" id="IPR007721">
    <property type="entry name" value="RbsD_FucU"/>
</dbReference>
<dbReference type="GO" id="GO:0048029">
    <property type="term" value="F:monosaccharide binding"/>
    <property type="evidence" value="ECO:0007669"/>
    <property type="project" value="InterPro"/>
</dbReference>
<dbReference type="RefSeq" id="WP_125136199.1">
    <property type="nucleotide sequence ID" value="NZ_LR130778.1"/>
</dbReference>
<comment type="catalytic activity">
    <reaction evidence="1">
        <text>beta-D-ribopyranose = beta-D-ribofuranose</text>
        <dbReference type="Rhea" id="RHEA:25432"/>
        <dbReference type="ChEBI" id="CHEBI:27476"/>
        <dbReference type="ChEBI" id="CHEBI:47002"/>
        <dbReference type="EC" id="5.4.99.62"/>
    </reaction>
</comment>
<dbReference type="InterPro" id="IPR023750">
    <property type="entry name" value="RbsD-like_sf"/>
</dbReference>